<protein>
    <submittedName>
        <fullName evidence="6">Uncharacterized protein</fullName>
    </submittedName>
</protein>
<dbReference type="Pfam" id="PF00588">
    <property type="entry name" value="SpoU_methylase"/>
    <property type="match status" value="1"/>
</dbReference>
<reference evidence="6 7" key="1">
    <citation type="submission" date="2015-07" db="EMBL/GenBank/DDBJ databases">
        <title>Whole genome sequence of Herpetosiphon geysericola DSM 7119.</title>
        <authorList>
            <person name="Hemp J."/>
            <person name="Ward L.M."/>
            <person name="Pace L.A."/>
            <person name="Fischer W.W."/>
        </authorList>
    </citation>
    <scope>NUCLEOTIDE SEQUENCE [LARGE SCALE GENOMIC DNA]</scope>
    <source>
        <strain evidence="6 7">DSM 7119</strain>
    </source>
</reference>
<evidence type="ECO:0000256" key="3">
    <source>
        <dbReference type="ARBA" id="ARBA00022679"/>
    </source>
</evidence>
<dbReference type="EMBL" id="LGKP01000017">
    <property type="protein sequence ID" value="KPL88171.1"/>
    <property type="molecule type" value="Genomic_DNA"/>
</dbReference>
<dbReference type="GO" id="GO:0006396">
    <property type="term" value="P:RNA processing"/>
    <property type="evidence" value="ECO:0007669"/>
    <property type="project" value="InterPro"/>
</dbReference>
<sequence>MPDIVKEIRQLRSRDARDRTGTYYIEGARIVAQAINAGLPIEIGAISLELLSRTEHSNETVSALRKAAKQMVELSISAFSGISFKENLQGIGAVVKLEQEPLSNVQLTDRPWVALNGVGNPGNLGAIMRTCDAVGCEGLILIGDTTDPYHPAAIRASMGSLFALRMVRTTFEEFGQWKNANGYHVIGTTPDVEQEYHTISYPSPAILLMGSERLGLSVVEQSICDTLVRIPMAGTCDSLNLGVATSIVLYEMFRQQRLAQ</sequence>
<dbReference type="GO" id="GO:0003723">
    <property type="term" value="F:RNA binding"/>
    <property type="evidence" value="ECO:0007669"/>
    <property type="project" value="InterPro"/>
</dbReference>
<gene>
    <name evidence="6" type="ORF">SE18_10375</name>
</gene>
<dbReference type="GO" id="GO:0032259">
    <property type="term" value="P:methylation"/>
    <property type="evidence" value="ECO:0007669"/>
    <property type="project" value="UniProtKB-KW"/>
</dbReference>
<dbReference type="SUPFAM" id="SSF75217">
    <property type="entry name" value="alpha/beta knot"/>
    <property type="match status" value="1"/>
</dbReference>
<dbReference type="Pfam" id="PF22435">
    <property type="entry name" value="MRM3-like_sub_bind"/>
    <property type="match status" value="1"/>
</dbReference>
<keyword evidence="3" id="KW-0808">Transferase</keyword>
<dbReference type="InterPro" id="IPR053888">
    <property type="entry name" value="MRM3-like_sub_bind"/>
</dbReference>
<proteinExistence type="inferred from homology"/>
<dbReference type="InterPro" id="IPR029026">
    <property type="entry name" value="tRNA_m1G_MTases_N"/>
</dbReference>
<comment type="similarity">
    <text evidence="1">Belongs to the class IV-like SAM-binding methyltransferase superfamily. RNA methyltransferase TrmH family.</text>
</comment>
<dbReference type="STRING" id="70996.SE18_10375"/>
<dbReference type="AlphaFoldDB" id="A0A0P6YF87"/>
<comment type="caution">
    <text evidence="6">The sequence shown here is derived from an EMBL/GenBank/DDBJ whole genome shotgun (WGS) entry which is preliminary data.</text>
</comment>
<dbReference type="PANTHER" id="PTHR43191">
    <property type="entry name" value="RRNA METHYLTRANSFERASE 3"/>
    <property type="match status" value="1"/>
</dbReference>
<feature type="domain" description="tRNA/rRNA methyltransferase SpoU type" evidence="4">
    <location>
        <begin position="113"/>
        <end position="250"/>
    </location>
</feature>
<name>A0A0P6YF87_9CHLR</name>
<keyword evidence="2" id="KW-0489">Methyltransferase</keyword>
<dbReference type="InterPro" id="IPR051259">
    <property type="entry name" value="rRNA_Methyltransferase"/>
</dbReference>
<dbReference type="Gene3D" id="3.40.1280.10">
    <property type="match status" value="1"/>
</dbReference>
<evidence type="ECO:0000313" key="7">
    <source>
        <dbReference type="Proteomes" id="UP000050277"/>
    </source>
</evidence>
<accession>A0A0P6YF87</accession>
<evidence type="ECO:0000259" key="4">
    <source>
        <dbReference type="Pfam" id="PF00588"/>
    </source>
</evidence>
<organism evidence="6 7">
    <name type="scientific">Herpetosiphon geysericola</name>
    <dbReference type="NCBI Taxonomy" id="70996"/>
    <lineage>
        <taxon>Bacteria</taxon>
        <taxon>Bacillati</taxon>
        <taxon>Chloroflexota</taxon>
        <taxon>Chloroflexia</taxon>
        <taxon>Herpetosiphonales</taxon>
        <taxon>Herpetosiphonaceae</taxon>
        <taxon>Herpetosiphon</taxon>
    </lineage>
</organism>
<dbReference type="CDD" id="cd18095">
    <property type="entry name" value="SpoU-like_rRNA-MTase"/>
    <property type="match status" value="1"/>
</dbReference>
<dbReference type="SUPFAM" id="SSF55315">
    <property type="entry name" value="L30e-like"/>
    <property type="match status" value="1"/>
</dbReference>
<dbReference type="InterPro" id="IPR029064">
    <property type="entry name" value="Ribosomal_eL30-like_sf"/>
</dbReference>
<dbReference type="InterPro" id="IPR029028">
    <property type="entry name" value="Alpha/beta_knot_MTases"/>
</dbReference>
<evidence type="ECO:0000256" key="2">
    <source>
        <dbReference type="ARBA" id="ARBA00022603"/>
    </source>
</evidence>
<dbReference type="GO" id="GO:0008173">
    <property type="term" value="F:RNA methyltransferase activity"/>
    <property type="evidence" value="ECO:0007669"/>
    <property type="project" value="InterPro"/>
</dbReference>
<dbReference type="Gene3D" id="3.30.1330.30">
    <property type="match status" value="1"/>
</dbReference>
<dbReference type="PANTHER" id="PTHR43191:SF2">
    <property type="entry name" value="RRNA METHYLTRANSFERASE 3, MITOCHONDRIAL"/>
    <property type="match status" value="1"/>
</dbReference>
<evidence type="ECO:0000256" key="1">
    <source>
        <dbReference type="ARBA" id="ARBA00007228"/>
    </source>
</evidence>
<feature type="domain" description="MRM3-like substrate binding" evidence="5">
    <location>
        <begin position="4"/>
        <end position="92"/>
    </location>
</feature>
<evidence type="ECO:0000313" key="6">
    <source>
        <dbReference type="EMBL" id="KPL88171.1"/>
    </source>
</evidence>
<keyword evidence="7" id="KW-1185">Reference proteome</keyword>
<dbReference type="Proteomes" id="UP000050277">
    <property type="component" value="Unassembled WGS sequence"/>
</dbReference>
<dbReference type="InterPro" id="IPR001537">
    <property type="entry name" value="SpoU_MeTrfase"/>
</dbReference>
<evidence type="ECO:0000259" key="5">
    <source>
        <dbReference type="Pfam" id="PF22435"/>
    </source>
</evidence>